<dbReference type="PRINTS" id="PR00455">
    <property type="entry name" value="HTHTETR"/>
</dbReference>
<gene>
    <name evidence="4" type="ORF">SAMN05444392_10197</name>
</gene>
<reference evidence="4 5" key="1">
    <citation type="submission" date="2016-11" db="EMBL/GenBank/DDBJ databases">
        <authorList>
            <person name="Jaros S."/>
            <person name="Januszkiewicz K."/>
            <person name="Wedrychowicz H."/>
        </authorList>
    </citation>
    <scope>NUCLEOTIDE SEQUENCE [LARGE SCALE GENOMIC DNA]</scope>
    <source>
        <strain evidence="4 5">DSM 44666</strain>
    </source>
</reference>
<dbReference type="RefSeq" id="WP_073150252.1">
    <property type="nucleotide sequence ID" value="NZ_FQVL01000001.1"/>
</dbReference>
<dbReference type="PANTHER" id="PTHR43479">
    <property type="entry name" value="ACREF/ENVCD OPERON REPRESSOR-RELATED"/>
    <property type="match status" value="1"/>
</dbReference>
<protein>
    <submittedName>
        <fullName evidence="4">Transcriptional regulator, TetR family</fullName>
    </submittedName>
</protein>
<accession>A0A1M4SR77</accession>
<dbReference type="PROSITE" id="PS50977">
    <property type="entry name" value="HTH_TETR_2"/>
    <property type="match status" value="1"/>
</dbReference>
<proteinExistence type="predicted"/>
<dbReference type="STRING" id="112248.SAMN05444392_10197"/>
<feature type="DNA-binding region" description="H-T-H motif" evidence="2">
    <location>
        <begin position="25"/>
        <end position="44"/>
    </location>
</feature>
<evidence type="ECO:0000313" key="4">
    <source>
        <dbReference type="EMBL" id="SHE34675.1"/>
    </source>
</evidence>
<dbReference type="EMBL" id="FQVL01000001">
    <property type="protein sequence ID" value="SHE34675.1"/>
    <property type="molecule type" value="Genomic_DNA"/>
</dbReference>
<keyword evidence="5" id="KW-1185">Reference proteome</keyword>
<dbReference type="InterPro" id="IPR050624">
    <property type="entry name" value="HTH-type_Tx_Regulator"/>
</dbReference>
<evidence type="ECO:0000313" key="5">
    <source>
        <dbReference type="Proteomes" id="UP000184476"/>
    </source>
</evidence>
<dbReference type="InterPro" id="IPR023772">
    <property type="entry name" value="DNA-bd_HTH_TetR-type_CS"/>
</dbReference>
<organism evidence="4 5">
    <name type="scientific">Seinonella peptonophila</name>
    <dbReference type="NCBI Taxonomy" id="112248"/>
    <lineage>
        <taxon>Bacteria</taxon>
        <taxon>Bacillati</taxon>
        <taxon>Bacillota</taxon>
        <taxon>Bacilli</taxon>
        <taxon>Bacillales</taxon>
        <taxon>Thermoactinomycetaceae</taxon>
        <taxon>Seinonella</taxon>
    </lineage>
</organism>
<dbReference type="AlphaFoldDB" id="A0A1M4SR77"/>
<dbReference type="InterPro" id="IPR009057">
    <property type="entry name" value="Homeodomain-like_sf"/>
</dbReference>
<dbReference type="Gene3D" id="1.10.357.10">
    <property type="entry name" value="Tetracycline Repressor, domain 2"/>
    <property type="match status" value="1"/>
</dbReference>
<dbReference type="Pfam" id="PF00440">
    <property type="entry name" value="TetR_N"/>
    <property type="match status" value="1"/>
</dbReference>
<dbReference type="OrthoDB" id="9812993at2"/>
<feature type="domain" description="HTH tetR-type" evidence="3">
    <location>
        <begin position="2"/>
        <end position="62"/>
    </location>
</feature>
<name>A0A1M4SR77_9BACL</name>
<dbReference type="PANTHER" id="PTHR43479:SF22">
    <property type="entry name" value="TRANSCRIPTIONAL REGULATOR, TETR FAMILY"/>
    <property type="match status" value="1"/>
</dbReference>
<evidence type="ECO:0000259" key="3">
    <source>
        <dbReference type="PROSITE" id="PS50977"/>
    </source>
</evidence>
<keyword evidence="1 2" id="KW-0238">DNA-binding</keyword>
<dbReference type="Proteomes" id="UP000184476">
    <property type="component" value="Unassembled WGS sequence"/>
</dbReference>
<dbReference type="InterPro" id="IPR001647">
    <property type="entry name" value="HTH_TetR"/>
</dbReference>
<dbReference type="GO" id="GO:0003677">
    <property type="term" value="F:DNA binding"/>
    <property type="evidence" value="ECO:0007669"/>
    <property type="project" value="UniProtKB-UniRule"/>
</dbReference>
<dbReference type="SUPFAM" id="SSF46689">
    <property type="entry name" value="Homeodomain-like"/>
    <property type="match status" value="1"/>
</dbReference>
<dbReference type="PROSITE" id="PS01081">
    <property type="entry name" value="HTH_TETR_1"/>
    <property type="match status" value="1"/>
</dbReference>
<evidence type="ECO:0000256" key="1">
    <source>
        <dbReference type="ARBA" id="ARBA00023125"/>
    </source>
</evidence>
<evidence type="ECO:0000256" key="2">
    <source>
        <dbReference type="PROSITE-ProRule" id="PRU00335"/>
    </source>
</evidence>
<sequence length="297" mass="34993">MESIRTKIIEGAAQLFSKKGYLTTSVQDIVQFCQISKGSFYNYFKSKEELAFLILKKKNAKRWESIWELEEIEGWSKEKLFIEQLKVQLQYVIDNKELFHLAFQSSHESDESKAFLSKLQIQDIEWLSSKVVQVYGDAVEPYAFDCAVMLLGLILSYSLRIFMIKQETIDINTMINFVIRRMNGIVKSFDINETPIFNKDLLNDFLQIERQERLYLYKQVKASINKMRKALKSMKKSKKTLEPLFACLDDLENEFSNCETEPRSYIVEGLLLYLQRQQIHELEQELHNLLSFVQTKL</sequence>